<feature type="transmembrane region" description="Helical" evidence="8">
    <location>
        <begin position="230"/>
        <end position="248"/>
    </location>
</feature>
<evidence type="ECO:0000256" key="8">
    <source>
        <dbReference type="RuleBase" id="RU363064"/>
    </source>
</evidence>
<feature type="transmembrane region" description="Helical" evidence="8">
    <location>
        <begin position="348"/>
        <end position="368"/>
    </location>
</feature>
<feature type="region of interest" description="Disordered" evidence="9">
    <location>
        <begin position="574"/>
        <end position="623"/>
    </location>
</feature>
<dbReference type="STRING" id="1921764.BSR28_02000"/>
<reference evidence="10 11" key="1">
    <citation type="submission" date="2016-11" db="EMBL/GenBank/DDBJ databases">
        <title>Actinomyces gypaetusis sp. nov. isolated from the vulture Gypaetus barbatus in Qinghai Tibet Plateau China.</title>
        <authorList>
            <person name="Meng X."/>
        </authorList>
    </citation>
    <scope>NUCLEOTIDE SEQUENCE [LARGE SCALE GENOMIC DNA]</scope>
    <source>
        <strain evidence="10 11">VUL4_2</strain>
    </source>
</reference>
<feature type="transmembrane region" description="Helical" evidence="8">
    <location>
        <begin position="185"/>
        <end position="205"/>
    </location>
</feature>
<comment type="subcellular location">
    <subcellularLocation>
        <location evidence="1 8">Cell membrane</location>
        <topology evidence="1 8">Multi-pass membrane protein</topology>
    </subcellularLocation>
</comment>
<keyword evidence="3 8" id="KW-0813">Transport</keyword>
<evidence type="ECO:0000256" key="4">
    <source>
        <dbReference type="ARBA" id="ARBA00022475"/>
    </source>
</evidence>
<sequence>MFPTVNNALAQPAAPGFLETITNGFNSFVDVLSSIVFYAPKIGGVEVPLIVLWLLAGGIFFTVYLSFQQLRVSSLRHSRRLVKGEYTRHTDPGEVTSFQALATELSGTVGLGNIAGVAVAIGIGGPGATLWIILAGIIGMALKMAEATLGVKYRVVDEDGSTSGGPMYYLRDGLAELGHATLGRILAAIFAIATVFGVTGAGNMFQSNQAAAQLIYITGGDQGYLGGKEWAIGIVLALLAGFVILGGIQKIGAVTSKIVPFMALLYLVMCLFVIIPNVHHIPWAVEQMFESAITGRGIAGGALGVMIVGLRRAAFSNAAGIGTAAMAHSAVKTRRPATEGFVAMWEPFVDSVLICTLTALTIILSGVWQTNPEVEGVQMTAAALATSVSWFDVPLTIAVALFAFSTVLSYSYYGMKAVGYLFGGSRRAEQTYNVIYILLIVVGAMAPLEQVINFSDSMFFMMALPNVLGLYFLAGIIKKEIIGHRVKVDAGVISIVPEEEQASAANTSASDSDPSHVDVAHAETVAAFEAAAEARYDALQAIEDDSVSDEDTEAARLAAREAASVAVETAQAARAITEAADDETGMVPEEHPVDPLQAGHATEPSVGNDDEEAETEESVQQQA</sequence>
<dbReference type="AlphaFoldDB" id="A0A1Q5PPM1"/>
<dbReference type="EMBL" id="MQSV01000001">
    <property type="protein sequence ID" value="OKL49473.1"/>
    <property type="molecule type" value="Genomic_DNA"/>
</dbReference>
<accession>A0A1Q5PPM1</accession>
<dbReference type="GO" id="GO:0005886">
    <property type="term" value="C:plasma membrane"/>
    <property type="evidence" value="ECO:0007669"/>
    <property type="project" value="UniProtKB-SubCell"/>
</dbReference>
<gene>
    <name evidence="10" type="ORF">BSR29_00475</name>
</gene>
<feature type="compositionally biased region" description="Acidic residues" evidence="9">
    <location>
        <begin position="608"/>
        <end position="617"/>
    </location>
</feature>
<evidence type="ECO:0000256" key="7">
    <source>
        <dbReference type="ARBA" id="ARBA00023136"/>
    </source>
</evidence>
<name>A0A1Q5PPM1_9ACTO</name>
<protein>
    <submittedName>
        <fullName evidence="10">Sodium:alanine symporter</fullName>
    </submittedName>
</protein>
<feature type="transmembrane region" description="Helical" evidence="8">
    <location>
        <begin position="114"/>
        <end position="142"/>
    </location>
</feature>
<evidence type="ECO:0000313" key="10">
    <source>
        <dbReference type="EMBL" id="OKL49473.1"/>
    </source>
</evidence>
<dbReference type="NCBIfam" id="TIGR00835">
    <property type="entry name" value="agcS"/>
    <property type="match status" value="1"/>
</dbReference>
<keyword evidence="5 8" id="KW-0812">Transmembrane</keyword>
<proteinExistence type="inferred from homology"/>
<keyword evidence="6 8" id="KW-1133">Transmembrane helix</keyword>
<keyword evidence="11" id="KW-1185">Reference proteome</keyword>
<dbReference type="Gene3D" id="1.20.1740.10">
    <property type="entry name" value="Amino acid/polyamine transporter I"/>
    <property type="match status" value="1"/>
</dbReference>
<dbReference type="PRINTS" id="PR00175">
    <property type="entry name" value="NAALASMPORT"/>
</dbReference>
<dbReference type="OrthoDB" id="9806926at2"/>
<feature type="transmembrane region" description="Helical" evidence="8">
    <location>
        <begin position="20"/>
        <end position="40"/>
    </location>
</feature>
<evidence type="ECO:0000256" key="6">
    <source>
        <dbReference type="ARBA" id="ARBA00022989"/>
    </source>
</evidence>
<feature type="transmembrane region" description="Helical" evidence="8">
    <location>
        <begin position="434"/>
        <end position="452"/>
    </location>
</feature>
<evidence type="ECO:0000313" key="11">
    <source>
        <dbReference type="Proteomes" id="UP000186785"/>
    </source>
</evidence>
<dbReference type="Proteomes" id="UP000186785">
    <property type="component" value="Unassembled WGS sequence"/>
</dbReference>
<dbReference type="InterPro" id="IPR001463">
    <property type="entry name" value="Na/Ala_symport"/>
</dbReference>
<dbReference type="GO" id="GO:0005283">
    <property type="term" value="F:amino acid:sodium symporter activity"/>
    <property type="evidence" value="ECO:0007669"/>
    <property type="project" value="InterPro"/>
</dbReference>
<organism evidence="10 11">
    <name type="scientific">Boudabousia liubingyangii</name>
    <dbReference type="NCBI Taxonomy" id="1921764"/>
    <lineage>
        <taxon>Bacteria</taxon>
        <taxon>Bacillati</taxon>
        <taxon>Actinomycetota</taxon>
        <taxon>Actinomycetes</taxon>
        <taxon>Actinomycetales</taxon>
        <taxon>Actinomycetaceae</taxon>
        <taxon>Boudabousia</taxon>
    </lineage>
</organism>
<dbReference type="PANTHER" id="PTHR30330">
    <property type="entry name" value="AGSS FAMILY TRANSPORTER, SODIUM-ALANINE"/>
    <property type="match status" value="1"/>
</dbReference>
<feature type="transmembrane region" description="Helical" evidence="8">
    <location>
        <begin position="388"/>
        <end position="413"/>
    </location>
</feature>
<keyword evidence="8" id="KW-0769">Symport</keyword>
<dbReference type="RefSeq" id="WP_073708363.1">
    <property type="nucleotide sequence ID" value="NZ_MQSV01000001.1"/>
</dbReference>
<evidence type="ECO:0000256" key="5">
    <source>
        <dbReference type="ARBA" id="ARBA00022692"/>
    </source>
</evidence>
<comment type="similarity">
    <text evidence="2 8">Belongs to the alanine or glycine:cation symporter (AGCS) (TC 2.A.25) family.</text>
</comment>
<comment type="caution">
    <text evidence="10">The sequence shown here is derived from an EMBL/GenBank/DDBJ whole genome shotgun (WGS) entry which is preliminary data.</text>
</comment>
<dbReference type="PANTHER" id="PTHR30330:SF3">
    <property type="entry name" value="TRANSCRIPTIONAL REGULATOR, LRP FAMILY"/>
    <property type="match status" value="1"/>
</dbReference>
<evidence type="ECO:0000256" key="2">
    <source>
        <dbReference type="ARBA" id="ARBA00009261"/>
    </source>
</evidence>
<feature type="transmembrane region" description="Helical" evidence="8">
    <location>
        <begin position="458"/>
        <end position="477"/>
    </location>
</feature>
<keyword evidence="4 8" id="KW-1003">Cell membrane</keyword>
<feature type="transmembrane region" description="Helical" evidence="8">
    <location>
        <begin position="47"/>
        <end position="67"/>
    </location>
</feature>
<evidence type="ECO:0000256" key="3">
    <source>
        <dbReference type="ARBA" id="ARBA00022448"/>
    </source>
</evidence>
<dbReference type="Pfam" id="PF01235">
    <property type="entry name" value="Na_Ala_symp"/>
    <property type="match status" value="1"/>
</dbReference>
<evidence type="ECO:0000256" key="1">
    <source>
        <dbReference type="ARBA" id="ARBA00004651"/>
    </source>
</evidence>
<feature type="transmembrane region" description="Helical" evidence="8">
    <location>
        <begin position="260"/>
        <end position="278"/>
    </location>
</feature>
<keyword evidence="7 8" id="KW-0472">Membrane</keyword>
<feature type="transmembrane region" description="Helical" evidence="8">
    <location>
        <begin position="298"/>
        <end position="327"/>
    </location>
</feature>
<evidence type="ECO:0000256" key="9">
    <source>
        <dbReference type="SAM" id="MobiDB-lite"/>
    </source>
</evidence>